<evidence type="ECO:0000256" key="3">
    <source>
        <dbReference type="ARBA" id="ARBA00022452"/>
    </source>
</evidence>
<dbReference type="Gene3D" id="2.40.170.20">
    <property type="entry name" value="TonB-dependent receptor, beta-barrel domain"/>
    <property type="match status" value="1"/>
</dbReference>
<dbReference type="InterPro" id="IPR023996">
    <property type="entry name" value="TonB-dep_OMP_SusC/RagA"/>
</dbReference>
<evidence type="ECO:0000256" key="1">
    <source>
        <dbReference type="ARBA" id="ARBA00004571"/>
    </source>
</evidence>
<keyword evidence="7 8" id="KW-0998">Cell outer membrane</keyword>
<feature type="domain" description="TonB-dependent receptor-like beta-barrel" evidence="11">
    <location>
        <begin position="434"/>
        <end position="961"/>
    </location>
</feature>
<dbReference type="RefSeq" id="WP_377503386.1">
    <property type="nucleotide sequence ID" value="NZ_JBHULU010000004.1"/>
</dbReference>
<dbReference type="InterPro" id="IPR036942">
    <property type="entry name" value="Beta-barrel_TonB_sf"/>
</dbReference>
<proteinExistence type="inferred from homology"/>
<dbReference type="NCBIfam" id="TIGR04057">
    <property type="entry name" value="SusC_RagA_signa"/>
    <property type="match status" value="1"/>
</dbReference>
<name>A0ABW5IH23_9BACT</name>
<comment type="similarity">
    <text evidence="8 9">Belongs to the TonB-dependent receptor family.</text>
</comment>
<evidence type="ECO:0000313" key="13">
    <source>
        <dbReference type="EMBL" id="MFD2512926.1"/>
    </source>
</evidence>
<evidence type="ECO:0000256" key="4">
    <source>
        <dbReference type="ARBA" id="ARBA00022692"/>
    </source>
</evidence>
<dbReference type="Proteomes" id="UP001597544">
    <property type="component" value="Unassembled WGS sequence"/>
</dbReference>
<sequence length="997" mass="109102">MKKSLLLSLLFVLTLVSTAWSQEGRTVTGRVTSAADGTPLPGVTVLLEGTSIGANTDADGKYRITFPAAAGNTLVFSYLGFGKKEEDIGTKSVVNVQLQQTTRDISEVIVVGYVEQDVKKITGAVATVGAKEIEQVPIATFDQILQGRAPGLQVSAGSGQPGATARVRIRGNGSINSSNDPLYIMDGVPIDANVFASINPNDIETVNVLKDAASTSVYGSRAANGVIVITTKRGKAGKTQLNYSGQYGVSVPTQEKFEMMNTAEKVQFETYLASKGIYKGAVGTLYQQLAQGKISQQQLDNRVAEISAINTDWSDVFFREGKTQTHEVNATGGDEKTRFYISGAYFDQSGIAIRSDLERFSGRVNIDHDTKNRLRFGVNAYAGYSVSNFIESEGAVALANPFASAYLNNPYERVRDPETGEYLLGATGMNVVERLETTTNDRDELKVIANVYGEFDILEGLTLKNLTGVDYRTREFERLIQPFTRAGNNTRGKQGSLNQATNRRTKFISTTTLNYTKALGDRHFVDVLVGGEVNKEFFKSNSYTGYGLNAKIWSPAGISAGTADNGFIPVVGGSNSESALVSAFFNGNYTFDGKYNLSAGLRRDGSSRFGENNRYATFYSVGAAWNISEEGFMADYGWVDNLKLRASYGTAGNQEGIADFQALGLYGIVSYEGGQGIAPSRPDNPDLKWEVLTSANVGLDFSFFDRRLAGSLDVYNNITSDLFINTQLSRTSGFTTLTRNAGEMRNRGIEIGLNGDVIRTSDFVWSLGVNYAYNDNEILDLFQVEEFELGTSIVREGLPLGTHYIPTYVGVNPANGDALYLGEDGGVVNDYALAAYNTHGTFNPPHTGGFTTSLTYKNFDLTGFFTFVQGNQLFNNNTFFLTNPAFAQFNQQRIMLTAWDQPGDVTQIPRVDVPRNFSSFDLEDGSYLRFRNVILAYKVPTSVVERAKLRRARLFVQAQNLFTITEFTGFDPEIDNNILQFNYPVPRTYTVGIEIGL</sequence>
<dbReference type="InterPro" id="IPR012910">
    <property type="entry name" value="Plug_dom"/>
</dbReference>
<evidence type="ECO:0000256" key="9">
    <source>
        <dbReference type="RuleBase" id="RU003357"/>
    </source>
</evidence>
<dbReference type="SUPFAM" id="SSF49464">
    <property type="entry name" value="Carboxypeptidase regulatory domain-like"/>
    <property type="match status" value="1"/>
</dbReference>
<comment type="subcellular location">
    <subcellularLocation>
        <location evidence="1 8">Cell outer membrane</location>
        <topology evidence="1 8">Multi-pass membrane protein</topology>
    </subcellularLocation>
</comment>
<evidence type="ECO:0000256" key="2">
    <source>
        <dbReference type="ARBA" id="ARBA00022448"/>
    </source>
</evidence>
<reference evidence="14" key="1">
    <citation type="journal article" date="2019" name="Int. J. Syst. Evol. Microbiol.">
        <title>The Global Catalogue of Microorganisms (GCM) 10K type strain sequencing project: providing services to taxonomists for standard genome sequencing and annotation.</title>
        <authorList>
            <consortium name="The Broad Institute Genomics Platform"/>
            <consortium name="The Broad Institute Genome Sequencing Center for Infectious Disease"/>
            <person name="Wu L."/>
            <person name="Ma J."/>
        </authorList>
    </citation>
    <scope>NUCLEOTIDE SEQUENCE [LARGE SCALE GENOMIC DNA]</scope>
    <source>
        <strain evidence="14">KCTC 42498</strain>
    </source>
</reference>
<evidence type="ECO:0000256" key="8">
    <source>
        <dbReference type="PROSITE-ProRule" id="PRU01360"/>
    </source>
</evidence>
<keyword evidence="4 8" id="KW-0812">Transmembrane</keyword>
<dbReference type="SUPFAM" id="SSF56935">
    <property type="entry name" value="Porins"/>
    <property type="match status" value="1"/>
</dbReference>
<dbReference type="InterPro" id="IPR023997">
    <property type="entry name" value="TonB-dep_OMP_SusC/RagA_CS"/>
</dbReference>
<dbReference type="EMBL" id="JBHULU010000004">
    <property type="protein sequence ID" value="MFD2512926.1"/>
    <property type="molecule type" value="Genomic_DNA"/>
</dbReference>
<evidence type="ECO:0000313" key="14">
    <source>
        <dbReference type="Proteomes" id="UP001597544"/>
    </source>
</evidence>
<evidence type="ECO:0000256" key="6">
    <source>
        <dbReference type="ARBA" id="ARBA00023136"/>
    </source>
</evidence>
<comment type="caution">
    <text evidence="13">The sequence shown here is derived from an EMBL/GenBank/DDBJ whole genome shotgun (WGS) entry which is preliminary data.</text>
</comment>
<keyword evidence="6 8" id="KW-0472">Membrane</keyword>
<accession>A0ABW5IH23</accession>
<dbReference type="NCBIfam" id="TIGR04056">
    <property type="entry name" value="OMP_RagA_SusC"/>
    <property type="match status" value="1"/>
</dbReference>
<organism evidence="13 14">
    <name type="scientific">Pontibacter locisalis</name>
    <dbReference type="NCBI Taxonomy" id="1719035"/>
    <lineage>
        <taxon>Bacteria</taxon>
        <taxon>Pseudomonadati</taxon>
        <taxon>Bacteroidota</taxon>
        <taxon>Cytophagia</taxon>
        <taxon>Cytophagales</taxon>
        <taxon>Hymenobacteraceae</taxon>
        <taxon>Pontibacter</taxon>
    </lineage>
</organism>
<evidence type="ECO:0000256" key="7">
    <source>
        <dbReference type="ARBA" id="ARBA00023237"/>
    </source>
</evidence>
<dbReference type="InterPro" id="IPR008969">
    <property type="entry name" value="CarboxyPept-like_regulatory"/>
</dbReference>
<evidence type="ECO:0000256" key="10">
    <source>
        <dbReference type="SAM" id="SignalP"/>
    </source>
</evidence>
<dbReference type="InterPro" id="IPR039426">
    <property type="entry name" value="TonB-dep_rcpt-like"/>
</dbReference>
<dbReference type="PROSITE" id="PS52016">
    <property type="entry name" value="TONB_DEPENDENT_REC_3"/>
    <property type="match status" value="1"/>
</dbReference>
<feature type="chain" id="PRO_5046519500" evidence="10">
    <location>
        <begin position="22"/>
        <end position="997"/>
    </location>
</feature>
<evidence type="ECO:0000256" key="5">
    <source>
        <dbReference type="ARBA" id="ARBA00023077"/>
    </source>
</evidence>
<keyword evidence="3 8" id="KW-1134">Transmembrane beta strand</keyword>
<dbReference type="Gene3D" id="2.170.130.10">
    <property type="entry name" value="TonB-dependent receptor, plug domain"/>
    <property type="match status" value="1"/>
</dbReference>
<dbReference type="InterPro" id="IPR037066">
    <property type="entry name" value="Plug_dom_sf"/>
</dbReference>
<keyword evidence="10" id="KW-0732">Signal</keyword>
<keyword evidence="2 8" id="KW-0813">Transport</keyword>
<evidence type="ECO:0000259" key="11">
    <source>
        <dbReference type="Pfam" id="PF00593"/>
    </source>
</evidence>
<dbReference type="Pfam" id="PF00593">
    <property type="entry name" value="TonB_dep_Rec_b-barrel"/>
    <property type="match status" value="1"/>
</dbReference>
<keyword evidence="14" id="KW-1185">Reference proteome</keyword>
<gene>
    <name evidence="13" type="ORF">ACFSRY_03545</name>
</gene>
<dbReference type="Gene3D" id="2.60.40.1120">
    <property type="entry name" value="Carboxypeptidase-like, regulatory domain"/>
    <property type="match status" value="1"/>
</dbReference>
<dbReference type="Pfam" id="PF13715">
    <property type="entry name" value="CarbopepD_reg_2"/>
    <property type="match status" value="1"/>
</dbReference>
<feature type="signal peptide" evidence="10">
    <location>
        <begin position="1"/>
        <end position="21"/>
    </location>
</feature>
<dbReference type="InterPro" id="IPR000531">
    <property type="entry name" value="Beta-barrel_TonB"/>
</dbReference>
<keyword evidence="5 9" id="KW-0798">TonB box</keyword>
<dbReference type="Pfam" id="PF07715">
    <property type="entry name" value="Plug"/>
    <property type="match status" value="1"/>
</dbReference>
<feature type="domain" description="TonB-dependent receptor plug" evidence="12">
    <location>
        <begin position="118"/>
        <end position="226"/>
    </location>
</feature>
<protein>
    <submittedName>
        <fullName evidence="13">SusC/RagA family TonB-linked outer membrane protein</fullName>
    </submittedName>
</protein>
<evidence type="ECO:0000259" key="12">
    <source>
        <dbReference type="Pfam" id="PF07715"/>
    </source>
</evidence>